<dbReference type="Proteomes" id="UP001627154">
    <property type="component" value="Unassembled WGS sequence"/>
</dbReference>
<sequence>MISEEDARLWSSWMLKVADKSLNEWQSWLDSHIDLATRMNNSLIRARNPAELEEADDPLKRIETSEICAADNETKNLESDNNAINEVQKSEEEQRSAVDTKSATSIGIVPTATTTCRKRRAATNRCCGGLPEEAEGKSEKKDNLVNGKTEKTPKIIPLPRDEFEMLKIVDDFKRRAKLYKLLYNHWITTANRVIEEIVEKSAGQQQQQQQAVPQEEIPYFFYLRDEVENDDSGVGIDSCPDSDDDEDGKCCIGQERITWRNTHLFFNLMDE</sequence>
<organism evidence="2 3">
    <name type="scientific">Trichogramma kaykai</name>
    <dbReference type="NCBI Taxonomy" id="54128"/>
    <lineage>
        <taxon>Eukaryota</taxon>
        <taxon>Metazoa</taxon>
        <taxon>Ecdysozoa</taxon>
        <taxon>Arthropoda</taxon>
        <taxon>Hexapoda</taxon>
        <taxon>Insecta</taxon>
        <taxon>Pterygota</taxon>
        <taxon>Neoptera</taxon>
        <taxon>Endopterygota</taxon>
        <taxon>Hymenoptera</taxon>
        <taxon>Apocrita</taxon>
        <taxon>Proctotrupomorpha</taxon>
        <taxon>Chalcidoidea</taxon>
        <taxon>Trichogrammatidae</taxon>
        <taxon>Trichogramma</taxon>
    </lineage>
</organism>
<accession>A0ABD2XMX9</accession>
<gene>
    <name evidence="2" type="ORF">TKK_001512</name>
</gene>
<feature type="region of interest" description="Disordered" evidence="1">
    <location>
        <begin position="128"/>
        <end position="152"/>
    </location>
</feature>
<protein>
    <submittedName>
        <fullName evidence="2">Uncharacterized protein</fullName>
    </submittedName>
</protein>
<evidence type="ECO:0000256" key="1">
    <source>
        <dbReference type="SAM" id="MobiDB-lite"/>
    </source>
</evidence>
<dbReference type="EMBL" id="JBJJXI010000019">
    <property type="protein sequence ID" value="KAL3406123.1"/>
    <property type="molecule type" value="Genomic_DNA"/>
</dbReference>
<reference evidence="2 3" key="1">
    <citation type="journal article" date="2024" name="bioRxiv">
        <title>A reference genome for Trichogramma kaykai: A tiny desert-dwelling parasitoid wasp with competing sex-ratio distorters.</title>
        <authorList>
            <person name="Culotta J."/>
            <person name="Lindsey A.R."/>
        </authorList>
    </citation>
    <scope>NUCLEOTIDE SEQUENCE [LARGE SCALE GENOMIC DNA]</scope>
    <source>
        <strain evidence="2 3">KSX58</strain>
    </source>
</reference>
<evidence type="ECO:0000313" key="2">
    <source>
        <dbReference type="EMBL" id="KAL3406123.1"/>
    </source>
</evidence>
<dbReference type="AlphaFoldDB" id="A0ABD2XMX9"/>
<proteinExistence type="predicted"/>
<evidence type="ECO:0000313" key="3">
    <source>
        <dbReference type="Proteomes" id="UP001627154"/>
    </source>
</evidence>
<keyword evidence="3" id="KW-1185">Reference proteome</keyword>
<feature type="compositionally biased region" description="Basic and acidic residues" evidence="1">
    <location>
        <begin position="134"/>
        <end position="152"/>
    </location>
</feature>
<name>A0ABD2XMX9_9HYME</name>
<comment type="caution">
    <text evidence="2">The sequence shown here is derived from an EMBL/GenBank/DDBJ whole genome shotgun (WGS) entry which is preliminary data.</text>
</comment>